<evidence type="ECO:0000259" key="1">
    <source>
        <dbReference type="PROSITE" id="PS50943"/>
    </source>
</evidence>
<dbReference type="InterPro" id="IPR001387">
    <property type="entry name" value="Cro/C1-type_HTH"/>
</dbReference>
<dbReference type="PROSITE" id="PS50943">
    <property type="entry name" value="HTH_CROC1"/>
    <property type="match status" value="1"/>
</dbReference>
<dbReference type="SUPFAM" id="SSF47413">
    <property type="entry name" value="lambda repressor-like DNA-binding domains"/>
    <property type="match status" value="1"/>
</dbReference>
<dbReference type="Pfam" id="PF13560">
    <property type="entry name" value="HTH_31"/>
    <property type="match status" value="1"/>
</dbReference>
<dbReference type="InterPro" id="IPR013024">
    <property type="entry name" value="GGCT-like"/>
</dbReference>
<feature type="domain" description="HTH cro/C1-type" evidence="1">
    <location>
        <begin position="16"/>
        <end position="48"/>
    </location>
</feature>
<dbReference type="Pfam" id="PF06094">
    <property type="entry name" value="GGACT"/>
    <property type="match status" value="1"/>
</dbReference>
<dbReference type="CDD" id="cd06661">
    <property type="entry name" value="GGCT_like"/>
    <property type="match status" value="1"/>
</dbReference>
<dbReference type="CDD" id="cd00093">
    <property type="entry name" value="HTH_XRE"/>
    <property type="match status" value="1"/>
</dbReference>
<proteinExistence type="predicted"/>
<dbReference type="AlphaFoldDB" id="A0A2T3W4Z3"/>
<dbReference type="InterPro" id="IPR036568">
    <property type="entry name" value="GGCT-like_sf"/>
</dbReference>
<name>A0A2T3W4Z3_9DEIO</name>
<sequence>MAGRCGVSVQLDGQQIRARRELLGLTLQEVASKAGVTRQYVSSVEAGKIQLVPPGVARIVETVGLTVTFGSPETGDFPRHFFTYGSMKPGFLRAGIVEGNLPEGHQPAFVAGYRLYDSGMDYPCLVRSDDPRDLVHGVVYEFTDLTIRKALQTFDVIEGVNDNPPLFRRHRSVALSATDDPDQSAVPCWVYLYVPSVKDLKPVKDGTWTKEKGRRK</sequence>
<dbReference type="SMART" id="SM00530">
    <property type="entry name" value="HTH_XRE"/>
    <property type="match status" value="1"/>
</dbReference>
<dbReference type="Proteomes" id="UP000240317">
    <property type="component" value="Unassembled WGS sequence"/>
</dbReference>
<gene>
    <name evidence="2" type="ORF">C8263_15355</name>
</gene>
<evidence type="ECO:0000313" key="3">
    <source>
        <dbReference type="Proteomes" id="UP000240317"/>
    </source>
</evidence>
<dbReference type="EMBL" id="PYSV01000017">
    <property type="protein sequence ID" value="PTA66942.1"/>
    <property type="molecule type" value="Genomic_DNA"/>
</dbReference>
<dbReference type="GO" id="GO:0003677">
    <property type="term" value="F:DNA binding"/>
    <property type="evidence" value="ECO:0007669"/>
    <property type="project" value="InterPro"/>
</dbReference>
<reference evidence="2 3" key="1">
    <citation type="submission" date="2018-03" db="EMBL/GenBank/DDBJ databases">
        <title>Draft genome of Deinococcus sp. OD32.</title>
        <authorList>
            <person name="Wang X.-P."/>
            <person name="Du Z.-J."/>
        </authorList>
    </citation>
    <scope>NUCLEOTIDE SEQUENCE [LARGE SCALE GENOMIC DNA]</scope>
    <source>
        <strain evidence="2 3">OD32</strain>
    </source>
</reference>
<comment type="caution">
    <text evidence="2">The sequence shown here is derived from an EMBL/GenBank/DDBJ whole genome shotgun (WGS) entry which is preliminary data.</text>
</comment>
<dbReference type="InterPro" id="IPR010982">
    <property type="entry name" value="Lambda_DNA-bd_dom_sf"/>
</dbReference>
<evidence type="ECO:0000313" key="2">
    <source>
        <dbReference type="EMBL" id="PTA66942.1"/>
    </source>
</evidence>
<accession>A0A2T3W4Z3</accession>
<keyword evidence="3" id="KW-1185">Reference proteome</keyword>
<dbReference type="Gene3D" id="1.10.260.40">
    <property type="entry name" value="lambda repressor-like DNA-binding domains"/>
    <property type="match status" value="1"/>
</dbReference>
<protein>
    <recommendedName>
        <fullName evidence="1">HTH cro/C1-type domain-containing protein</fullName>
    </recommendedName>
</protein>
<organism evidence="2 3">
    <name type="scientific">Deinococcus arcticus</name>
    <dbReference type="NCBI Taxonomy" id="2136176"/>
    <lineage>
        <taxon>Bacteria</taxon>
        <taxon>Thermotogati</taxon>
        <taxon>Deinococcota</taxon>
        <taxon>Deinococci</taxon>
        <taxon>Deinococcales</taxon>
        <taxon>Deinococcaceae</taxon>
        <taxon>Deinococcus</taxon>
    </lineage>
</organism>
<dbReference type="InterPro" id="IPR009288">
    <property type="entry name" value="AIG2-like_dom"/>
</dbReference>
<dbReference type="Gene3D" id="3.10.490.10">
    <property type="entry name" value="Gamma-glutamyl cyclotransferase-like"/>
    <property type="match status" value="1"/>
</dbReference>
<dbReference type="SUPFAM" id="SSF110857">
    <property type="entry name" value="Gamma-glutamyl cyclotransferase-like"/>
    <property type="match status" value="1"/>
</dbReference>